<evidence type="ECO:0000313" key="2">
    <source>
        <dbReference type="Proteomes" id="UP001159363"/>
    </source>
</evidence>
<keyword evidence="2" id="KW-1185">Reference proteome</keyword>
<sequence length="517" mass="58823">MKFNKIVQELHAPARIRLLRKRVITHGLNDIFKAYLCEMTLLLKYNNGYKYILTRAGQILIHRPIYPKSVSVTIGHAFYSKYAWGIPVKNITAMKTVLEERTSKMIQPDRGTKLFNASFQKLMTECGITHYVTYSEIKASIAETFNKSLKQIIYRHFTSKGTYKWVDFCLKYLNFIIRDIIELSRWHPKSMYVCRAETVPVNLDQLLVSFSDMVQLGSKEEALHYELSMELSHHHCLQDCCRYLPSRDRRTNNGIYFRPMSHWDLARDPELVQQCTTDVPQPTTLHYAIRTEDLGAGLAPANPLSRCPMPVKEGVAEEYIRCAPASGLSVLLQFLISLLAPLLGSHRTSNRCRGPHLSSLLHRYLMSSKILSTLRLRKNQWHHQLSTLRHVQSLTDNQRVELAQRSKLFSHASVPAYSHSFTQGAFPCFTLGCLPSAKPELIGGSASTIFSHDTRTPSPGRWFASLKSPPPHRTLSGADEWDFFRLGETSDLGTHLTTIGRPPVPCTQMGGTVEPQH</sequence>
<comment type="caution">
    <text evidence="1">The sequence shown here is derived from an EMBL/GenBank/DDBJ whole genome shotgun (WGS) entry which is preliminary data.</text>
</comment>
<organism evidence="1 2">
    <name type="scientific">Dryococelus australis</name>
    <dbReference type="NCBI Taxonomy" id="614101"/>
    <lineage>
        <taxon>Eukaryota</taxon>
        <taxon>Metazoa</taxon>
        <taxon>Ecdysozoa</taxon>
        <taxon>Arthropoda</taxon>
        <taxon>Hexapoda</taxon>
        <taxon>Insecta</taxon>
        <taxon>Pterygota</taxon>
        <taxon>Neoptera</taxon>
        <taxon>Polyneoptera</taxon>
        <taxon>Phasmatodea</taxon>
        <taxon>Verophasmatodea</taxon>
        <taxon>Anareolatae</taxon>
        <taxon>Phasmatidae</taxon>
        <taxon>Eurycanthinae</taxon>
        <taxon>Dryococelus</taxon>
    </lineage>
</organism>
<accession>A0ABQ9ILM0</accession>
<dbReference type="Gene3D" id="3.30.420.10">
    <property type="entry name" value="Ribonuclease H-like superfamily/Ribonuclease H"/>
    <property type="match status" value="1"/>
</dbReference>
<reference evidence="1 2" key="1">
    <citation type="submission" date="2023-02" db="EMBL/GenBank/DDBJ databases">
        <title>LHISI_Scaffold_Assembly.</title>
        <authorList>
            <person name="Stuart O.P."/>
            <person name="Cleave R."/>
            <person name="Magrath M.J.L."/>
            <person name="Mikheyev A.S."/>
        </authorList>
    </citation>
    <scope>NUCLEOTIDE SEQUENCE [LARGE SCALE GENOMIC DNA]</scope>
    <source>
        <strain evidence="1">Daus_M_001</strain>
        <tissue evidence="1">Leg muscle</tissue>
    </source>
</reference>
<dbReference type="SUPFAM" id="SSF53098">
    <property type="entry name" value="Ribonuclease H-like"/>
    <property type="match status" value="1"/>
</dbReference>
<dbReference type="InterPro" id="IPR012337">
    <property type="entry name" value="RNaseH-like_sf"/>
</dbReference>
<dbReference type="Proteomes" id="UP001159363">
    <property type="component" value="Chromosome 1"/>
</dbReference>
<gene>
    <name evidence="1" type="ORF">PR048_002577</name>
</gene>
<evidence type="ECO:0000313" key="1">
    <source>
        <dbReference type="EMBL" id="KAJ8897231.1"/>
    </source>
</evidence>
<dbReference type="PANTHER" id="PTHR46585:SF1">
    <property type="entry name" value="CHROMO DOMAIN-CONTAINING PROTEIN"/>
    <property type="match status" value="1"/>
</dbReference>
<dbReference type="EMBL" id="JARBHB010000001">
    <property type="protein sequence ID" value="KAJ8897231.1"/>
    <property type="molecule type" value="Genomic_DNA"/>
</dbReference>
<name>A0ABQ9ILM0_9NEOP</name>
<evidence type="ECO:0008006" key="3">
    <source>
        <dbReference type="Google" id="ProtNLM"/>
    </source>
</evidence>
<proteinExistence type="predicted"/>
<dbReference type="PANTHER" id="PTHR46585">
    <property type="entry name" value="INTEGRASE CORE DOMAIN CONTAINING PROTEIN"/>
    <property type="match status" value="1"/>
</dbReference>
<protein>
    <recommendedName>
        <fullName evidence="3">Integrase catalytic domain-containing protein</fullName>
    </recommendedName>
</protein>
<dbReference type="InterPro" id="IPR036397">
    <property type="entry name" value="RNaseH_sf"/>
</dbReference>